<evidence type="ECO:0000256" key="2">
    <source>
        <dbReference type="SAM" id="SignalP"/>
    </source>
</evidence>
<evidence type="ECO:0008006" key="5">
    <source>
        <dbReference type="Google" id="ProtNLM"/>
    </source>
</evidence>
<feature type="chain" id="PRO_5041211008" description="DUF945 domain-containing protein" evidence="2">
    <location>
        <begin position="25"/>
        <end position="495"/>
    </location>
</feature>
<dbReference type="AlphaFoldDB" id="A0AA42CH84"/>
<evidence type="ECO:0000256" key="1">
    <source>
        <dbReference type="SAM" id="MobiDB-lite"/>
    </source>
</evidence>
<gene>
    <name evidence="3" type="ORF">OL599_20600</name>
</gene>
<dbReference type="EMBL" id="JAPDNT010000027">
    <property type="protein sequence ID" value="MCW3476971.1"/>
    <property type="molecule type" value="Genomic_DNA"/>
</dbReference>
<keyword evidence="4" id="KW-1185">Reference proteome</keyword>
<reference evidence="3" key="1">
    <citation type="submission" date="2022-09" db="EMBL/GenBank/DDBJ databases">
        <title>Rhodovastum sp. nov. RN2-1 isolated from soil in Seongnam, South Korea.</title>
        <authorList>
            <person name="Le N.T."/>
        </authorList>
    </citation>
    <scope>NUCLEOTIDE SEQUENCE</scope>
    <source>
        <strain evidence="3">RN2-1</strain>
    </source>
</reference>
<accession>A0AA42CH84</accession>
<evidence type="ECO:0000313" key="4">
    <source>
        <dbReference type="Proteomes" id="UP001165679"/>
    </source>
</evidence>
<organism evidence="3 4">
    <name type="scientific">Limobrevibacterium gyesilva</name>
    <dbReference type="NCBI Taxonomy" id="2991712"/>
    <lineage>
        <taxon>Bacteria</taxon>
        <taxon>Pseudomonadati</taxon>
        <taxon>Pseudomonadota</taxon>
        <taxon>Alphaproteobacteria</taxon>
        <taxon>Acetobacterales</taxon>
        <taxon>Acetobacteraceae</taxon>
        <taxon>Limobrevibacterium</taxon>
    </lineage>
</organism>
<protein>
    <recommendedName>
        <fullName evidence="5">DUF945 domain-containing protein</fullName>
    </recommendedName>
</protein>
<name>A0AA42CH84_9PROT</name>
<comment type="caution">
    <text evidence="3">The sequence shown here is derived from an EMBL/GenBank/DDBJ whole genome shotgun (WGS) entry which is preliminary data.</text>
</comment>
<dbReference type="Proteomes" id="UP001165679">
    <property type="component" value="Unassembled WGS sequence"/>
</dbReference>
<proteinExistence type="predicted"/>
<keyword evidence="2" id="KW-0732">Signal</keyword>
<dbReference type="RefSeq" id="WP_264715829.1">
    <property type="nucleotide sequence ID" value="NZ_JAPDNT010000027.1"/>
</dbReference>
<evidence type="ECO:0000313" key="3">
    <source>
        <dbReference type="EMBL" id="MCW3476971.1"/>
    </source>
</evidence>
<sequence>MSRAARLHYTVIALGLLAAPAARAEVTADQAQSLEQQIRVWFAGLAGPAIDANALPLRLTPDGDSFRVEFGPLPIPGVAITGGPVTASAKPLDGGRWSIYDMRLPSPMKTTMSGIKLDSVAAIPTAFTMTIAEQEMHAILDPGLATTSSYDGKLSGFSQVVEGPLGTQTTKIDRVTFHNTWHPTDGARQTVLSETTLEGYSSVQPMKEVGTLTITADRIRSSAGIEQADFGQLGRLIRTAASLAADVQAGANPSGKQPDAANPTPAQREAMRAMVVAMASLAASMDGEQVLEGLRVQAGDHGGRIAELVIGGGFAAPDGKADLHMKIAMTGLESPDIPPGAFRAFLPRHIALAPRVSGISKEDLVRFLLKAIDDAGQGTMDAEAEALALLADGPLTLGLDGLAIDLGTTKVTGAGELEVTSPAEITGAAELRASGLDTLIERASKMQETKTAVPVLLLLKGIGRQDGKEVVWKIAYEDNKVTVNGTDMSALVPGR</sequence>
<feature type="region of interest" description="Disordered" evidence="1">
    <location>
        <begin position="248"/>
        <end position="268"/>
    </location>
</feature>
<feature type="signal peptide" evidence="2">
    <location>
        <begin position="1"/>
        <end position="24"/>
    </location>
</feature>
<reference evidence="3" key="2">
    <citation type="submission" date="2022-10" db="EMBL/GenBank/DDBJ databases">
        <authorList>
            <person name="Trinh H.N."/>
        </authorList>
    </citation>
    <scope>NUCLEOTIDE SEQUENCE</scope>
    <source>
        <strain evidence="3">RN2-1</strain>
    </source>
</reference>